<proteinExistence type="predicted"/>
<comment type="caution">
    <text evidence="3">The sequence shown here is derived from an EMBL/GenBank/DDBJ whole genome shotgun (WGS) entry which is preliminary data.</text>
</comment>
<dbReference type="PANTHER" id="PTHR12756:SF23">
    <property type="entry name" value="CYTOSOLIC CARBOXYPEPTIDASE 3"/>
    <property type="match status" value="1"/>
</dbReference>
<evidence type="ECO:0000313" key="4">
    <source>
        <dbReference type="Proteomes" id="UP000710432"/>
    </source>
</evidence>
<evidence type="ECO:0000313" key="3">
    <source>
        <dbReference type="EMBL" id="KAH0510114.1"/>
    </source>
</evidence>
<protein>
    <submittedName>
        <fullName evidence="3">Cytosolic carboxypeptidase 3</fullName>
    </submittedName>
</protein>
<comment type="cofactor">
    <cofactor evidence="1">
        <name>Zn(2+)</name>
        <dbReference type="ChEBI" id="CHEBI:29105"/>
    </cofactor>
</comment>
<evidence type="ECO:0000256" key="2">
    <source>
        <dbReference type="SAM" id="MobiDB-lite"/>
    </source>
</evidence>
<feature type="compositionally biased region" description="Polar residues" evidence="2">
    <location>
        <begin position="314"/>
        <end position="336"/>
    </location>
</feature>
<keyword evidence="3" id="KW-0645">Protease</keyword>
<dbReference type="Proteomes" id="UP000710432">
    <property type="component" value="Unassembled WGS sequence"/>
</dbReference>
<keyword evidence="3" id="KW-0378">Hydrolase</keyword>
<accession>A0A8J6KUZ5</accession>
<reference evidence="3" key="1">
    <citation type="submission" date="2020-03" db="EMBL/GenBank/DDBJ databases">
        <title>Studies in the Genomics of Life Span.</title>
        <authorList>
            <person name="Glass D."/>
        </authorList>
    </citation>
    <scope>NUCLEOTIDE SEQUENCE</scope>
    <source>
        <strain evidence="3">LTLLF</strain>
        <tissue evidence="3">Muscle</tissue>
    </source>
</reference>
<keyword evidence="3" id="KW-0121">Carboxypeptidase</keyword>
<dbReference type="InterPro" id="IPR050821">
    <property type="entry name" value="Cytosolic_carboxypeptidase"/>
</dbReference>
<name>A0A8J6KUZ5_MICOH</name>
<feature type="region of interest" description="Disordered" evidence="2">
    <location>
        <begin position="303"/>
        <end position="362"/>
    </location>
</feature>
<dbReference type="GO" id="GO:0004180">
    <property type="term" value="F:carboxypeptidase activity"/>
    <property type="evidence" value="ECO:0007669"/>
    <property type="project" value="UniProtKB-KW"/>
</dbReference>
<dbReference type="PANTHER" id="PTHR12756">
    <property type="entry name" value="CYTOSOLIC CARBOXYPEPTIDASE"/>
    <property type="match status" value="1"/>
</dbReference>
<organism evidence="3 4">
    <name type="scientific">Microtus ochrogaster</name>
    <name type="common">Prairie vole</name>
    <dbReference type="NCBI Taxonomy" id="79684"/>
    <lineage>
        <taxon>Eukaryota</taxon>
        <taxon>Metazoa</taxon>
        <taxon>Chordata</taxon>
        <taxon>Craniata</taxon>
        <taxon>Vertebrata</taxon>
        <taxon>Euteleostomi</taxon>
        <taxon>Mammalia</taxon>
        <taxon>Eutheria</taxon>
        <taxon>Euarchontoglires</taxon>
        <taxon>Glires</taxon>
        <taxon>Rodentia</taxon>
        <taxon>Myomorpha</taxon>
        <taxon>Muroidea</taxon>
        <taxon>Cricetidae</taxon>
        <taxon>Arvicolinae</taxon>
        <taxon>Microtus</taxon>
    </lineage>
</organism>
<evidence type="ECO:0000256" key="1">
    <source>
        <dbReference type="ARBA" id="ARBA00001947"/>
    </source>
</evidence>
<dbReference type="EMBL" id="JAATJU010022600">
    <property type="protein sequence ID" value="KAH0510114.1"/>
    <property type="molecule type" value="Genomic_DNA"/>
</dbReference>
<sequence>MNNFFDVLGNKRGTHFSTKDLESMGYHFCDSLLDYCDPDRSKYFKCLKELEEMEKHINLERGFDDSDTSLVEISMDVESSSRGSDSSESNDTPTYLLKLTSQVYGKEHLLQRHEESNSDVKDPRPTVPNVYVAHCFRRPLPNQGLESHHELKSKVKRCASFQSKRSGTNWTDDEKRIYRDKRIAQTQEILQYLLPIVESSKSMKSTQMKDLFTSGADFQQHQLIPTACINIRRYSLPWTPSRKLALKTGRNLVTDTPEWLQPVPQRSLECLSPLCRLQKRKKHSELWARHSEYMMNIYGRKRETIPSRPKTDANAVSGNSLQPAESTLKSSEQTVPHPTKSNKKPNESNSPLPLRLKFHSNS</sequence>
<dbReference type="AlphaFoldDB" id="A0A8J6KUZ5"/>
<gene>
    <name evidence="3" type="ORF">LTLLF_155290</name>
</gene>